<keyword evidence="1" id="KW-0131">Cell cycle</keyword>
<keyword evidence="1" id="KW-0132">Cell division</keyword>
<evidence type="ECO:0000313" key="2">
    <source>
        <dbReference type="Proteomes" id="UP000236738"/>
    </source>
</evidence>
<dbReference type="AlphaFoldDB" id="A0A1H5WEY8"/>
<sequence length="281" mass="31798">MKNKFRILKIFITVVLFGFLLSFSLKRFSKAPLEKITINMNEKTPVYFVDEKEVKDLIKKENPSLTIGKLNIPVLEKTLNKIPAVDSANVYLNLNGNLNLDIKQRVPIFRIINGDQDYYVDAKGVAFPLSRNYSHPCMLVTGDVKKSEYVKLASLISKINADDFTKKFFIGISKKKNSYSLLTSEGNYNVELGDLDNIDFKINGFKAFVTKFLVDADPEKYSQISLKYNNQIVTTLNPHFAGNDSILNANYKELQRIPITNNKKITAAKTVKTAAPKKSKP</sequence>
<dbReference type="EMBL" id="FNUS01000002">
    <property type="protein sequence ID" value="SEF97930.1"/>
    <property type="molecule type" value="Genomic_DNA"/>
</dbReference>
<gene>
    <name evidence="1" type="ORF">SAMN05421847_1184</name>
</gene>
<dbReference type="Proteomes" id="UP000236738">
    <property type="component" value="Unassembled WGS sequence"/>
</dbReference>
<name>A0A1H5WEY8_9FLAO</name>
<organism evidence="1 2">
    <name type="scientific">Halpernia humi</name>
    <dbReference type="NCBI Taxonomy" id="493375"/>
    <lineage>
        <taxon>Bacteria</taxon>
        <taxon>Pseudomonadati</taxon>
        <taxon>Bacteroidota</taxon>
        <taxon>Flavobacteriia</taxon>
        <taxon>Flavobacteriales</taxon>
        <taxon>Weeksellaceae</taxon>
        <taxon>Chryseobacterium group</taxon>
        <taxon>Halpernia</taxon>
    </lineage>
</organism>
<accession>A0A1H5WEY8</accession>
<keyword evidence="2" id="KW-1185">Reference proteome</keyword>
<proteinExistence type="predicted"/>
<reference evidence="2" key="1">
    <citation type="submission" date="2016-10" db="EMBL/GenBank/DDBJ databases">
        <authorList>
            <person name="Varghese N."/>
            <person name="Submissions S."/>
        </authorList>
    </citation>
    <scope>NUCLEOTIDE SEQUENCE [LARGE SCALE GENOMIC DNA]</scope>
    <source>
        <strain evidence="2">DSM 21580</strain>
    </source>
</reference>
<evidence type="ECO:0000313" key="1">
    <source>
        <dbReference type="EMBL" id="SEF97930.1"/>
    </source>
</evidence>
<protein>
    <submittedName>
        <fullName evidence="1">Cell division protein FtsQ</fullName>
    </submittedName>
</protein>
<dbReference type="RefSeq" id="WP_233740495.1">
    <property type="nucleotide sequence ID" value="NZ_FNUS01000002.1"/>
</dbReference>
<dbReference type="GO" id="GO:0051301">
    <property type="term" value="P:cell division"/>
    <property type="evidence" value="ECO:0007669"/>
    <property type="project" value="UniProtKB-KW"/>
</dbReference>